<dbReference type="AlphaFoldDB" id="A0AAW2BTA1"/>
<reference evidence="1 2" key="1">
    <citation type="submission" date="2024-01" db="EMBL/GenBank/DDBJ databases">
        <title>A telomere-to-telomere, gap-free genome of sweet tea (Lithocarpus litseifolius).</title>
        <authorList>
            <person name="Zhou J."/>
        </authorList>
    </citation>
    <scope>NUCLEOTIDE SEQUENCE [LARGE SCALE GENOMIC DNA]</scope>
    <source>
        <strain evidence="1">Zhou-2022a</strain>
        <tissue evidence="1">Leaf</tissue>
    </source>
</reference>
<evidence type="ECO:0000313" key="1">
    <source>
        <dbReference type="EMBL" id="KAK9988169.1"/>
    </source>
</evidence>
<dbReference type="Proteomes" id="UP001459277">
    <property type="component" value="Unassembled WGS sequence"/>
</dbReference>
<comment type="caution">
    <text evidence="1">The sequence shown here is derived from an EMBL/GenBank/DDBJ whole genome shotgun (WGS) entry which is preliminary data.</text>
</comment>
<accession>A0AAW2BTA1</accession>
<keyword evidence="2" id="KW-1185">Reference proteome</keyword>
<proteinExistence type="predicted"/>
<sequence>MSGFHPSLSFVEALKGQVQPRDMTQSKHFTTKDKDKNMIQGEFLERQNQSRGLLAMNQKLTGAKVGDFPVGKPDTMVVGGRYRREQCINVDTKLGEQILAENRKRIPVRFSLNSKSDENGKRSDIRRSCWIRSGLIVEVDGKRRRRVSWDNNKG</sequence>
<dbReference type="EMBL" id="JAZDWU010000010">
    <property type="protein sequence ID" value="KAK9988169.1"/>
    <property type="molecule type" value="Genomic_DNA"/>
</dbReference>
<organism evidence="1 2">
    <name type="scientific">Lithocarpus litseifolius</name>
    <dbReference type="NCBI Taxonomy" id="425828"/>
    <lineage>
        <taxon>Eukaryota</taxon>
        <taxon>Viridiplantae</taxon>
        <taxon>Streptophyta</taxon>
        <taxon>Embryophyta</taxon>
        <taxon>Tracheophyta</taxon>
        <taxon>Spermatophyta</taxon>
        <taxon>Magnoliopsida</taxon>
        <taxon>eudicotyledons</taxon>
        <taxon>Gunneridae</taxon>
        <taxon>Pentapetalae</taxon>
        <taxon>rosids</taxon>
        <taxon>fabids</taxon>
        <taxon>Fagales</taxon>
        <taxon>Fagaceae</taxon>
        <taxon>Lithocarpus</taxon>
    </lineage>
</organism>
<protein>
    <submittedName>
        <fullName evidence="1">Uncharacterized protein</fullName>
    </submittedName>
</protein>
<gene>
    <name evidence="1" type="ORF">SO802_028408</name>
</gene>
<evidence type="ECO:0000313" key="2">
    <source>
        <dbReference type="Proteomes" id="UP001459277"/>
    </source>
</evidence>
<name>A0AAW2BTA1_9ROSI</name>